<dbReference type="OrthoDB" id="7270931at2"/>
<evidence type="ECO:0000313" key="2">
    <source>
        <dbReference type="EMBL" id="PZW40848.1"/>
    </source>
</evidence>
<dbReference type="Proteomes" id="UP000249688">
    <property type="component" value="Unassembled WGS sequence"/>
</dbReference>
<evidence type="ECO:0000256" key="1">
    <source>
        <dbReference type="SAM" id="SignalP"/>
    </source>
</evidence>
<organism evidence="2 3">
    <name type="scientific">Humitalea rosea</name>
    <dbReference type="NCBI Taxonomy" id="990373"/>
    <lineage>
        <taxon>Bacteria</taxon>
        <taxon>Pseudomonadati</taxon>
        <taxon>Pseudomonadota</taxon>
        <taxon>Alphaproteobacteria</taxon>
        <taxon>Acetobacterales</taxon>
        <taxon>Roseomonadaceae</taxon>
        <taxon>Humitalea</taxon>
    </lineage>
</organism>
<keyword evidence="3" id="KW-1185">Reference proteome</keyword>
<protein>
    <submittedName>
        <fullName evidence="2">Uncharacterized protein</fullName>
    </submittedName>
</protein>
<dbReference type="EMBL" id="QKYU01000023">
    <property type="protein sequence ID" value="PZW40848.1"/>
    <property type="molecule type" value="Genomic_DNA"/>
</dbReference>
<dbReference type="RefSeq" id="WP_111399708.1">
    <property type="nucleotide sequence ID" value="NZ_QKYU01000023.1"/>
</dbReference>
<dbReference type="AlphaFoldDB" id="A0A2W7I3E9"/>
<reference evidence="2 3" key="1">
    <citation type="submission" date="2018-06" db="EMBL/GenBank/DDBJ databases">
        <title>Genomic Encyclopedia of Archaeal and Bacterial Type Strains, Phase II (KMG-II): from individual species to whole genera.</title>
        <authorList>
            <person name="Goeker M."/>
        </authorList>
    </citation>
    <scope>NUCLEOTIDE SEQUENCE [LARGE SCALE GENOMIC DNA]</scope>
    <source>
        <strain evidence="2 3">DSM 24525</strain>
    </source>
</reference>
<keyword evidence="1" id="KW-0732">Signal</keyword>
<feature type="signal peptide" evidence="1">
    <location>
        <begin position="1"/>
        <end position="32"/>
    </location>
</feature>
<accession>A0A2W7I3E9</accession>
<comment type="caution">
    <text evidence="2">The sequence shown here is derived from an EMBL/GenBank/DDBJ whole genome shotgun (WGS) entry which is preliminary data.</text>
</comment>
<sequence length="175" mass="19011">MPLMPKTPSARRFARAGAFVLSLVMTSTAAMADMRCSDPREQSHFEVTALKTELMVIALICEERDNYNAFITRYRPTLIETDRGFTAYFNRALGRAGTRQLDAYVTALANSRQQGAQMLGSDFCPRNRILFEEVAALGSTADLAGYAAGKDLVPAALGACAAAPAPVRQASRNNR</sequence>
<proteinExistence type="predicted"/>
<gene>
    <name evidence="2" type="ORF">C8P66_12355</name>
</gene>
<feature type="chain" id="PRO_5015947074" evidence="1">
    <location>
        <begin position="33"/>
        <end position="175"/>
    </location>
</feature>
<evidence type="ECO:0000313" key="3">
    <source>
        <dbReference type="Proteomes" id="UP000249688"/>
    </source>
</evidence>
<name>A0A2W7I3E9_9PROT</name>